<dbReference type="SUPFAM" id="SSF48452">
    <property type="entry name" value="TPR-like"/>
    <property type="match status" value="1"/>
</dbReference>
<protein>
    <submittedName>
        <fullName evidence="9">Tetratricopeptide repeat protein</fullName>
    </submittedName>
</protein>
<evidence type="ECO:0000256" key="1">
    <source>
        <dbReference type="ARBA" id="ARBA00004173"/>
    </source>
</evidence>
<feature type="region of interest" description="Disordered" evidence="7">
    <location>
        <begin position="670"/>
        <end position="698"/>
    </location>
</feature>
<dbReference type="GO" id="GO:0005739">
    <property type="term" value="C:mitochondrion"/>
    <property type="evidence" value="ECO:0007669"/>
    <property type="project" value="UniProtKB-SubCell"/>
</dbReference>
<feature type="compositionally biased region" description="Polar residues" evidence="7">
    <location>
        <begin position="194"/>
        <end position="216"/>
    </location>
</feature>
<evidence type="ECO:0000256" key="3">
    <source>
        <dbReference type="ARBA" id="ARBA00004370"/>
    </source>
</evidence>
<dbReference type="PANTHER" id="PTHR48182">
    <property type="entry name" value="PROTEIN SERAC1"/>
    <property type="match status" value="1"/>
</dbReference>
<organism evidence="9 10">
    <name type="scientific">Purpureocillium lilacinum</name>
    <name type="common">Paecilomyces lilacinus</name>
    <dbReference type="NCBI Taxonomy" id="33203"/>
    <lineage>
        <taxon>Eukaryota</taxon>
        <taxon>Fungi</taxon>
        <taxon>Dikarya</taxon>
        <taxon>Ascomycota</taxon>
        <taxon>Pezizomycotina</taxon>
        <taxon>Sordariomycetes</taxon>
        <taxon>Hypocreomycetidae</taxon>
        <taxon>Hypocreales</taxon>
        <taxon>Ophiocordycipitaceae</taxon>
        <taxon>Purpureocillium</taxon>
    </lineage>
</organism>
<proteinExistence type="predicted"/>
<keyword evidence="5" id="KW-0496">Mitochondrion</keyword>
<dbReference type="EMBL" id="LSBI01000002">
    <property type="protein sequence ID" value="OAQ93819.1"/>
    <property type="molecule type" value="Genomic_DNA"/>
</dbReference>
<evidence type="ECO:0000256" key="6">
    <source>
        <dbReference type="ARBA" id="ARBA00023136"/>
    </source>
</evidence>
<dbReference type="InterPro" id="IPR011990">
    <property type="entry name" value="TPR-like_helical_dom_sf"/>
</dbReference>
<dbReference type="Gene3D" id="3.40.50.300">
    <property type="entry name" value="P-loop containing nucleotide triphosphate hydrolases"/>
    <property type="match status" value="1"/>
</dbReference>
<dbReference type="InterPro" id="IPR027417">
    <property type="entry name" value="P-loop_NTPase"/>
</dbReference>
<evidence type="ECO:0000256" key="4">
    <source>
        <dbReference type="ARBA" id="ARBA00022824"/>
    </source>
</evidence>
<gene>
    <name evidence="9" type="ORF">VFPFJ_02982</name>
</gene>
<dbReference type="GO" id="GO:0005783">
    <property type="term" value="C:endoplasmic reticulum"/>
    <property type="evidence" value="ECO:0007669"/>
    <property type="project" value="UniProtKB-SubCell"/>
</dbReference>
<feature type="compositionally biased region" description="Low complexity" evidence="7">
    <location>
        <begin position="1101"/>
        <end position="1115"/>
    </location>
</feature>
<dbReference type="Proteomes" id="UP000078340">
    <property type="component" value="Unassembled WGS sequence"/>
</dbReference>
<accession>A0A179HWJ4</accession>
<dbReference type="KEGG" id="plj:28885113"/>
<reference evidence="9 10" key="1">
    <citation type="submission" date="2016-02" db="EMBL/GenBank/DDBJ databases">
        <title>Biosynthesis of antibiotic leucinostatins and their inhibition on Phytophthora in bio-control Purpureocillium lilacinum.</title>
        <authorList>
            <person name="Wang G."/>
            <person name="Liu Z."/>
            <person name="Lin R."/>
            <person name="Li E."/>
            <person name="Mao Z."/>
            <person name="Ling J."/>
            <person name="Yin W."/>
            <person name="Xie B."/>
        </authorList>
    </citation>
    <scope>NUCLEOTIDE SEQUENCE [LARGE SCALE GENOMIC DNA]</scope>
    <source>
        <strain evidence="9">PLFJ-1</strain>
    </source>
</reference>
<dbReference type="Pfam" id="PF13424">
    <property type="entry name" value="TPR_12"/>
    <property type="match status" value="1"/>
</dbReference>
<feature type="region of interest" description="Disordered" evidence="7">
    <location>
        <begin position="1066"/>
        <end position="1120"/>
    </location>
</feature>
<dbReference type="Gene3D" id="1.25.40.10">
    <property type="entry name" value="Tetratricopeptide repeat domain"/>
    <property type="match status" value="1"/>
</dbReference>
<dbReference type="SUPFAM" id="SSF53474">
    <property type="entry name" value="alpha/beta-Hydrolases"/>
    <property type="match status" value="1"/>
</dbReference>
<evidence type="ECO:0000313" key="10">
    <source>
        <dbReference type="Proteomes" id="UP000078340"/>
    </source>
</evidence>
<keyword evidence="4" id="KW-0256">Endoplasmic reticulum</keyword>
<dbReference type="Pfam" id="PF13191">
    <property type="entry name" value="AAA_16"/>
    <property type="match status" value="1"/>
</dbReference>
<dbReference type="AlphaFoldDB" id="A0A179HWJ4"/>
<dbReference type="GO" id="GO:0016020">
    <property type="term" value="C:membrane"/>
    <property type="evidence" value="ECO:0007669"/>
    <property type="project" value="UniProtKB-SubCell"/>
</dbReference>
<evidence type="ECO:0000259" key="8">
    <source>
        <dbReference type="Pfam" id="PF13191"/>
    </source>
</evidence>
<dbReference type="InterPro" id="IPR041664">
    <property type="entry name" value="AAA_16"/>
</dbReference>
<dbReference type="GO" id="GO:0043531">
    <property type="term" value="F:ADP binding"/>
    <property type="evidence" value="ECO:0007669"/>
    <property type="project" value="InterPro"/>
</dbReference>
<dbReference type="PANTHER" id="PTHR48182:SF2">
    <property type="entry name" value="PROTEIN SERAC1"/>
    <property type="match status" value="1"/>
</dbReference>
<name>A0A179HWJ4_PURLI</name>
<dbReference type="OMA" id="AWGAEHT"/>
<dbReference type="GeneID" id="28885113"/>
<evidence type="ECO:0000313" key="9">
    <source>
        <dbReference type="EMBL" id="OAQ93819.1"/>
    </source>
</evidence>
<feature type="domain" description="Orc1-like AAA ATPase" evidence="8">
    <location>
        <begin position="346"/>
        <end position="489"/>
    </location>
</feature>
<feature type="compositionally biased region" description="Low complexity" evidence="7">
    <location>
        <begin position="672"/>
        <end position="698"/>
    </location>
</feature>
<feature type="compositionally biased region" description="Low complexity" evidence="7">
    <location>
        <begin position="1072"/>
        <end position="1091"/>
    </location>
</feature>
<evidence type="ECO:0000256" key="5">
    <source>
        <dbReference type="ARBA" id="ARBA00023128"/>
    </source>
</evidence>
<keyword evidence="6" id="KW-0472">Membrane</keyword>
<sequence length="1203" mass="133921">MADALEPFKGFLNRVRGAMRRRRLATQGTGLCVVHDPENAEIDIVAIHGLGGHSFSHWVSDDPAVRGKPRPWLEELLAVDMPKARIMTYGYISDGINYRYVVRNIVYGRALDLARSLAYRRNKDGCAHSRPLFFIAHSLGGWIVKRALIISGEAADPELRDLELSTCGVAFFGTVSPGRPSSPEPLARVFRRTTTGSCDDWSPSSRRSGSADNDANMQPEDSELEWLTSQMEAFKAISPDLPRLSFYETKKSEDEFIVEKRHSIAGLDGSQIGLKATHQDLVRFKGRDENYKTFIDNFRQMVDDARSSELMQSKRKIYDMSTVTGLEYISDNFTVPYTLPDTGAVVPREELLNRLDGILNPDTNSPTLNLSIVTLWGLPGTGKSTLARHYAELNKDKLSFVFWIRSESWETVMASYLEIANTLVEHYSNSAEREQVESDLGLIGVQDMLKAKTLIELDTPRTHSVVRAIRNWLLRPGNRSWLLVFDNVESSFDIFEFIPLTLAGKIIFTSRDSNCCSWGTKLQVDAMTEQESIDLLASIMGKAAVEEPVQREAAARVVKQLEYHPQNISLAASTMRNKALSVLEYHTRIESKLPLSIFGSTMDQSPVTHTVLRVSAMLSDSAIPVALFTVSSLKTVPARFANVFAEMKDFQDDHLDAALQYLLDHDFIQTPSSSSSESTDSNSASSPSASSPSTQSSMSFDSFVMDSAARDHVRDSLTPEEKFDNAWLACNVCADGIEKNESASSTLQEIHEFARVMAPHAKTCYSDWSRVLEGPDDDVDGNEDVAWHILGRVCMTQGATEQAIGCFELSLQHASRLSAMERTQTALLLAILLQNNGQKQRSNEMLASIDLNLESIDKALGFRVALERAAFAAAQGEFDYAGDQYQSLEYLQEEELGASDMTTLGTAEALAATLARLRNYDVAMPLYRRVHLSYQKTLGESHPMTLHALESLARVCKDAFDIDGAEEMYAQSIEIKTRTLGAEHPGIANPLMCLGIIDDLRKRFSSARDRYQRALAIVAPSLGRAHPLYVATMENLALSRRLEAHDLPPPPPSPHVSHRRRRTFMHKRDGNDSSPSRSSLAPSADPSLLRLANDDDDDDGTSTTTRATPAPAADASEGRISPRALAFNDAERLYFETIRIKQSARELYTQRDVFSTAAKLAEMYEHEEFYDADRRQRNGVLKDLLRESAGQRDMKKCVPMAVP</sequence>
<dbReference type="SUPFAM" id="SSF52540">
    <property type="entry name" value="P-loop containing nucleoside triphosphate hydrolases"/>
    <property type="match status" value="1"/>
</dbReference>
<evidence type="ECO:0000256" key="2">
    <source>
        <dbReference type="ARBA" id="ARBA00004240"/>
    </source>
</evidence>
<evidence type="ECO:0000256" key="7">
    <source>
        <dbReference type="SAM" id="MobiDB-lite"/>
    </source>
</evidence>
<dbReference type="InterPro" id="IPR052374">
    <property type="entry name" value="SERAC1"/>
</dbReference>
<feature type="region of interest" description="Disordered" evidence="7">
    <location>
        <begin position="194"/>
        <end position="219"/>
    </location>
</feature>
<comment type="subcellular location">
    <subcellularLocation>
        <location evidence="2">Endoplasmic reticulum</location>
    </subcellularLocation>
    <subcellularLocation>
        <location evidence="3">Membrane</location>
    </subcellularLocation>
    <subcellularLocation>
        <location evidence="1">Mitochondrion</location>
    </subcellularLocation>
</comment>
<comment type="caution">
    <text evidence="9">The sequence shown here is derived from an EMBL/GenBank/DDBJ whole genome shotgun (WGS) entry which is preliminary data.</text>
</comment>
<dbReference type="STRING" id="33203.A0A179HWJ4"/>
<dbReference type="InterPro" id="IPR029058">
    <property type="entry name" value="AB_hydrolase_fold"/>
</dbReference>